<dbReference type="SUPFAM" id="SSF53335">
    <property type="entry name" value="S-adenosyl-L-methionine-dependent methyltransferases"/>
    <property type="match status" value="1"/>
</dbReference>
<organism evidence="4 5">
    <name type="scientific">Aquabacterium commune</name>
    <dbReference type="NCBI Taxonomy" id="70586"/>
    <lineage>
        <taxon>Bacteria</taxon>
        <taxon>Pseudomonadati</taxon>
        <taxon>Pseudomonadota</taxon>
        <taxon>Betaproteobacteria</taxon>
        <taxon>Burkholderiales</taxon>
        <taxon>Aquabacterium</taxon>
    </lineage>
</organism>
<sequence length="349" mass="38585">MRAFASSAVPMSDHPTPAPSEAVSPSGQASDAPAAEALPACAPSAAALRRQLRRLSQLPEPPWLHQEVARRLAEKLGPIRLTPRDWIDWSAWLGAGAAHVQARYPEAQRWVVEPHPALAVRSLQAEAEAAPRGWRTLWRKPDLSERVHTEPVPEQAPWRVPDAQGASGAQMLWANMALHGASDLPGLLGSWHRHLAVEGFLMCSGLGPDTARELRAVHRSMGWGLPTIDFIDMHDLGDELVRAGFADPVMDMERLTLTWASPQAMLDELRTWGGNVAHVRFAGLRTRAWRDRLLSAIDQHMRQPDGRIALTVELVYGHALKPMPRAKLAPETRVTLADMRQMVRKKGQP</sequence>
<reference evidence="4 5" key="1">
    <citation type="submission" date="2019-03" db="EMBL/GenBank/DDBJ databases">
        <title>Genomic Encyclopedia of Type Strains, Phase IV (KMG-IV): sequencing the most valuable type-strain genomes for metagenomic binning, comparative biology and taxonomic classification.</title>
        <authorList>
            <person name="Goeker M."/>
        </authorList>
    </citation>
    <scope>NUCLEOTIDE SEQUENCE [LARGE SCALE GENOMIC DNA]</scope>
    <source>
        <strain evidence="4 5">DSM 11901</strain>
    </source>
</reference>
<feature type="region of interest" description="Disordered" evidence="3">
    <location>
        <begin position="1"/>
        <end position="36"/>
    </location>
</feature>
<dbReference type="PANTHER" id="PTHR13090">
    <property type="entry name" value="ARGININE-HYDROXYLASE NDUFAF5, MITOCHONDRIAL"/>
    <property type="match status" value="1"/>
</dbReference>
<evidence type="ECO:0000256" key="1">
    <source>
        <dbReference type="ARBA" id="ARBA00022603"/>
    </source>
</evidence>
<evidence type="ECO:0000256" key="3">
    <source>
        <dbReference type="SAM" id="MobiDB-lite"/>
    </source>
</evidence>
<proteinExistence type="predicted"/>
<dbReference type="GO" id="GO:0008168">
    <property type="term" value="F:methyltransferase activity"/>
    <property type="evidence" value="ECO:0007669"/>
    <property type="project" value="UniProtKB-KW"/>
</dbReference>
<dbReference type="GO" id="GO:0032259">
    <property type="term" value="P:methylation"/>
    <property type="evidence" value="ECO:0007669"/>
    <property type="project" value="UniProtKB-KW"/>
</dbReference>
<accession>A0A4R6RIR7</accession>
<keyword evidence="2 4" id="KW-0808">Transferase</keyword>
<protein>
    <submittedName>
        <fullName evidence="4">Malonyl-CoA O-methyltransferase</fullName>
    </submittedName>
</protein>
<dbReference type="AlphaFoldDB" id="A0A4R6RIR7"/>
<name>A0A4R6RIR7_9BURK</name>
<dbReference type="InterPro" id="IPR050602">
    <property type="entry name" value="Malonyl-ACP_OMT"/>
</dbReference>
<evidence type="ECO:0000313" key="4">
    <source>
        <dbReference type="EMBL" id="TDP85767.1"/>
    </source>
</evidence>
<dbReference type="EMBL" id="SNXW01000002">
    <property type="protein sequence ID" value="TDP85767.1"/>
    <property type="molecule type" value="Genomic_DNA"/>
</dbReference>
<dbReference type="InterPro" id="IPR029063">
    <property type="entry name" value="SAM-dependent_MTases_sf"/>
</dbReference>
<dbReference type="Proteomes" id="UP000294593">
    <property type="component" value="Unassembled WGS sequence"/>
</dbReference>
<evidence type="ECO:0000256" key="2">
    <source>
        <dbReference type="ARBA" id="ARBA00022679"/>
    </source>
</evidence>
<keyword evidence="5" id="KW-1185">Reference proteome</keyword>
<evidence type="ECO:0000313" key="5">
    <source>
        <dbReference type="Proteomes" id="UP000294593"/>
    </source>
</evidence>
<keyword evidence="1 4" id="KW-0489">Methyltransferase</keyword>
<gene>
    <name evidence="4" type="ORF">EV672_102116</name>
</gene>
<comment type="caution">
    <text evidence="4">The sequence shown here is derived from an EMBL/GenBank/DDBJ whole genome shotgun (WGS) entry which is preliminary data.</text>
</comment>
<dbReference type="PANTHER" id="PTHR13090:SF1">
    <property type="entry name" value="ARGININE-HYDROXYLASE NDUFAF5, MITOCHONDRIAL"/>
    <property type="match status" value="1"/>
</dbReference>